<feature type="transmembrane region" description="Helical" evidence="1">
    <location>
        <begin position="141"/>
        <end position="161"/>
    </location>
</feature>
<gene>
    <name evidence="2" type="ORF">A4Z71_01485</name>
</gene>
<feature type="transmembrane region" description="Helical" evidence="1">
    <location>
        <begin position="81"/>
        <end position="100"/>
    </location>
</feature>
<dbReference type="RefSeq" id="WP_070954217.1">
    <property type="nucleotide sequence ID" value="NZ_CP015208.1"/>
</dbReference>
<keyword evidence="3" id="KW-1185">Reference proteome</keyword>
<evidence type="ECO:0000313" key="3">
    <source>
        <dbReference type="Proteomes" id="UP000243784"/>
    </source>
</evidence>
<dbReference type="Pfam" id="PF06197">
    <property type="entry name" value="DUF998"/>
    <property type="match status" value="1"/>
</dbReference>
<proteinExistence type="predicted"/>
<dbReference type="AlphaFoldDB" id="A0A1D9DY27"/>
<feature type="transmembrane region" description="Helical" evidence="1">
    <location>
        <begin position="173"/>
        <end position="192"/>
    </location>
</feature>
<dbReference type="Proteomes" id="UP000243784">
    <property type="component" value="Chromosome"/>
</dbReference>
<dbReference type="OrthoDB" id="5118673at2"/>
<keyword evidence="1" id="KW-0812">Transmembrane</keyword>
<evidence type="ECO:0000256" key="1">
    <source>
        <dbReference type="SAM" id="Phobius"/>
    </source>
</evidence>
<feature type="transmembrane region" description="Helical" evidence="1">
    <location>
        <begin position="50"/>
        <end position="69"/>
    </location>
</feature>
<dbReference type="STRING" id="535712.A4Z71_01485"/>
<evidence type="ECO:0008006" key="4">
    <source>
        <dbReference type="Google" id="ProtNLM"/>
    </source>
</evidence>
<name>A0A1D9DY27_9MICO</name>
<sequence length="201" mass="22280">MRRIETPAFIAAVIGPFQSVGGWLLAGSLWPGYDPVTKTISDLAAKDSPVWPLMSAFFLLGGTLTLLAAVYSKSFPMPGRVVLLLAALATYGLTIFQTPTQDTYSVAHRFFAATAFVLWSIWPIFATRRDPAAPMLLRPKATILATGFFLLLAIWFLSVWTDPNFTAEGVAERILVTAQALYMSLAIVLIWFEERRLYTKQ</sequence>
<organism evidence="2 3">
    <name type="scientific">Candidatus Rhodoluna planktonica</name>
    <dbReference type="NCBI Taxonomy" id="535712"/>
    <lineage>
        <taxon>Bacteria</taxon>
        <taxon>Bacillati</taxon>
        <taxon>Actinomycetota</taxon>
        <taxon>Actinomycetes</taxon>
        <taxon>Micrococcales</taxon>
        <taxon>Microbacteriaceae</taxon>
        <taxon>Luna cluster</taxon>
        <taxon>Luna-1 subcluster</taxon>
        <taxon>Rhodoluna</taxon>
    </lineage>
</organism>
<reference evidence="2 3" key="1">
    <citation type="journal article" date="2016" name="Biochim. Biophys. Acta">
        <title>Photochemical characterization of actinorhodopsin and its functional existence in the natural host.</title>
        <authorList>
            <person name="Nakamura S."/>
            <person name="Kikukawa T."/>
            <person name="Tamogami J."/>
            <person name="Kamiya M."/>
            <person name="Aizawa T."/>
            <person name="Hahn M.W."/>
            <person name="Ihara K."/>
            <person name="Kamo N."/>
            <person name="Demura M."/>
        </authorList>
    </citation>
    <scope>NUCLEOTIDE SEQUENCE [LARGE SCALE GENOMIC DNA]</scope>
    <source>
        <strain evidence="2 3">MWH-Dar1</strain>
    </source>
</reference>
<feature type="transmembrane region" description="Helical" evidence="1">
    <location>
        <begin position="7"/>
        <end position="30"/>
    </location>
</feature>
<feature type="transmembrane region" description="Helical" evidence="1">
    <location>
        <begin position="106"/>
        <end position="125"/>
    </location>
</feature>
<evidence type="ECO:0000313" key="2">
    <source>
        <dbReference type="EMBL" id="AOY55706.1"/>
    </source>
</evidence>
<accession>A0A1D9DY27</accession>
<keyword evidence="1" id="KW-0472">Membrane</keyword>
<keyword evidence="1" id="KW-1133">Transmembrane helix</keyword>
<protein>
    <recommendedName>
        <fullName evidence="4">DUF998 domain-containing protein</fullName>
    </recommendedName>
</protein>
<dbReference type="KEGG" id="rpla:A4Z71_01485"/>
<dbReference type="EMBL" id="CP015208">
    <property type="protein sequence ID" value="AOY55706.1"/>
    <property type="molecule type" value="Genomic_DNA"/>
</dbReference>
<dbReference type="InterPro" id="IPR009339">
    <property type="entry name" value="DUF998"/>
</dbReference>